<evidence type="ECO:0000256" key="1">
    <source>
        <dbReference type="ARBA" id="ARBA00008635"/>
    </source>
</evidence>
<comment type="similarity">
    <text evidence="1">Belongs to the DinB family.</text>
</comment>
<dbReference type="Pfam" id="PF05163">
    <property type="entry name" value="DinB"/>
    <property type="match status" value="1"/>
</dbReference>
<evidence type="ECO:0000313" key="3">
    <source>
        <dbReference type="EMBL" id="UXD88301.1"/>
    </source>
</evidence>
<dbReference type="PANTHER" id="PTHR37302:SF1">
    <property type="entry name" value="PROTEIN DINB"/>
    <property type="match status" value="1"/>
</dbReference>
<keyword evidence="4" id="KW-1185">Reference proteome</keyword>
<dbReference type="SUPFAM" id="SSF109854">
    <property type="entry name" value="DinB/YfiT-like putative metalloenzymes"/>
    <property type="match status" value="1"/>
</dbReference>
<dbReference type="InterPro" id="IPR007837">
    <property type="entry name" value="DinB"/>
</dbReference>
<dbReference type="Proteomes" id="UP001065322">
    <property type="component" value="Chromosome"/>
</dbReference>
<dbReference type="RefSeq" id="WP_260997040.1">
    <property type="nucleotide sequence ID" value="NZ_CP054475.1"/>
</dbReference>
<dbReference type="PANTHER" id="PTHR37302">
    <property type="entry name" value="SLR1116 PROTEIN"/>
    <property type="match status" value="1"/>
</dbReference>
<dbReference type="InterPro" id="IPR034660">
    <property type="entry name" value="DinB/YfiT-like"/>
</dbReference>
<accession>A0ABY6ADE3</accession>
<proteinExistence type="inferred from homology"/>
<protein>
    <submittedName>
        <fullName evidence="3">DinB family protein</fullName>
    </submittedName>
</protein>
<gene>
    <name evidence="3" type="ORF">HUF19_13095</name>
</gene>
<reference evidence="4" key="1">
    <citation type="submission" date="2020-06" db="EMBL/GenBank/DDBJ databases">
        <title>Thalassolituus marinus alknpb1M-1, a hydrocarbon-degrading bacterium isolated from the deep-sea overlying water using an in-situ strategy from the South China Sea basin.</title>
        <authorList>
            <person name="Dong C."/>
            <person name="Chen Y."/>
            <person name="Shao Z."/>
        </authorList>
    </citation>
    <scope>NUCLEOTIDE SEQUENCE [LARGE SCALE GENOMIC DNA]</scope>
    <source>
        <strain evidence="4">alknpb1M-1</strain>
    </source>
</reference>
<evidence type="ECO:0000256" key="2">
    <source>
        <dbReference type="ARBA" id="ARBA00022723"/>
    </source>
</evidence>
<dbReference type="EMBL" id="CP054475">
    <property type="protein sequence ID" value="UXD88301.1"/>
    <property type="molecule type" value="Genomic_DNA"/>
</dbReference>
<dbReference type="Gene3D" id="1.20.120.450">
    <property type="entry name" value="dinb family like domain"/>
    <property type="match status" value="1"/>
</dbReference>
<evidence type="ECO:0000313" key="4">
    <source>
        <dbReference type="Proteomes" id="UP001065322"/>
    </source>
</evidence>
<sequence length="175" mass="20144">MSWSDVYRRYARYNREMNRQLLDVCATLPPGQLQASCNLYFDSLLGTWNHLLVTDILWLKRLSVIFPMLEELRDLPTPAALNTQLVTGLDSLRPLRDRLDNAYVRWCDLLRADDARDVLQYTNSRGEEMAKPLDLVLQHIFNHQTHHRGQITAGLSCLGVDYGVTDLLFTPALND</sequence>
<keyword evidence="2" id="KW-0479">Metal-binding</keyword>
<name>A0ABY6ADE3_9GAMM</name>
<organism evidence="3 4">
    <name type="scientific">Thalassolituus hydrocarboniclasticus</name>
    <dbReference type="NCBI Taxonomy" id="2742796"/>
    <lineage>
        <taxon>Bacteria</taxon>
        <taxon>Pseudomonadati</taxon>
        <taxon>Pseudomonadota</taxon>
        <taxon>Gammaproteobacteria</taxon>
        <taxon>Oceanospirillales</taxon>
        <taxon>Oceanospirillaceae</taxon>
        <taxon>Thalassolituus</taxon>
    </lineage>
</organism>